<dbReference type="Pfam" id="PF00005">
    <property type="entry name" value="ABC_tran"/>
    <property type="match status" value="1"/>
</dbReference>
<feature type="transmembrane region" description="Helical" evidence="7">
    <location>
        <begin position="250"/>
        <end position="272"/>
    </location>
</feature>
<dbReference type="SUPFAM" id="SSF90123">
    <property type="entry name" value="ABC transporter transmembrane region"/>
    <property type="match status" value="1"/>
</dbReference>
<name>A0A370FZ14_GLULI</name>
<dbReference type="SUPFAM" id="SSF52540">
    <property type="entry name" value="P-loop containing nucleoside triphosphate hydrolases"/>
    <property type="match status" value="1"/>
</dbReference>
<dbReference type="EMBL" id="QQAW01000008">
    <property type="protein sequence ID" value="RDI36738.1"/>
    <property type="molecule type" value="Genomic_DNA"/>
</dbReference>
<gene>
    <name evidence="10" type="primary">cydC</name>
    <name evidence="11" type="ORF">C7453_10829</name>
    <name evidence="10" type="ORF">HLH32_12550</name>
</gene>
<dbReference type="GO" id="GO:0034775">
    <property type="term" value="P:glutathione transmembrane transport"/>
    <property type="evidence" value="ECO:0007669"/>
    <property type="project" value="InterPro"/>
</dbReference>
<evidence type="ECO:0000256" key="6">
    <source>
        <dbReference type="ARBA" id="ARBA00023136"/>
    </source>
</evidence>
<feature type="transmembrane region" description="Helical" evidence="7">
    <location>
        <begin position="167"/>
        <end position="187"/>
    </location>
</feature>
<feature type="transmembrane region" description="Helical" evidence="7">
    <location>
        <begin position="140"/>
        <end position="161"/>
    </location>
</feature>
<dbReference type="AlphaFoldDB" id="A0A370FZ14"/>
<dbReference type="Pfam" id="PF00664">
    <property type="entry name" value="ABC_membrane"/>
    <property type="match status" value="1"/>
</dbReference>
<evidence type="ECO:0000313" key="10">
    <source>
        <dbReference type="EMBL" id="MBB2187198.1"/>
    </source>
</evidence>
<dbReference type="Proteomes" id="UP000562982">
    <property type="component" value="Unassembled WGS sequence"/>
</dbReference>
<dbReference type="GO" id="GO:0016887">
    <property type="term" value="F:ATP hydrolysis activity"/>
    <property type="evidence" value="ECO:0007669"/>
    <property type="project" value="InterPro"/>
</dbReference>
<dbReference type="GO" id="GO:0005524">
    <property type="term" value="F:ATP binding"/>
    <property type="evidence" value="ECO:0007669"/>
    <property type="project" value="UniProtKB-KW"/>
</dbReference>
<dbReference type="NCBIfam" id="TIGR02868">
    <property type="entry name" value="CydC"/>
    <property type="match status" value="1"/>
</dbReference>
<dbReference type="Gene3D" id="1.20.1560.10">
    <property type="entry name" value="ABC transporter type 1, transmembrane domain"/>
    <property type="match status" value="1"/>
</dbReference>
<feature type="domain" description="ABC transmembrane type-1" evidence="9">
    <location>
        <begin position="19"/>
        <end position="294"/>
    </location>
</feature>
<keyword evidence="4 11" id="KW-0067">ATP-binding</keyword>
<sequence length="565" mass="59192">MSPISLLFAPTRPIRRRMAAGLALACLAALANIGLLALSGWLLAAAATAGLAGLVAAHAFNMALPAAGVRFLATLRILARYGERVVTHDATLGLVGQIRAQSFDRLVRQPPAHLSRQRSGEQLFRFVSDTERAGHAYLDAGVPFVTAAVCGLASVGLVGAFAPSAGLVLATGMLTCGVLLPLAAGWLSDRATARIATQQDAMHGDLVDILQGADEIAFLGAEDAMRRRLDTRQAAIRHARLHLAAIEGGARALTGAMAMLTALGVLTCASTALHAGLLSAACLPMLGLGALAAFESVAPLPAAQQMARHALLAARRTRTACTLSPPAGGGSLLPAAPLDLDMRAVGMRYAPDEDWVLRHADLTIRQGERVALVGPSGAGKSTLARLLFGFHAYQEGTIRFGGVEARTLDPDALPGLVGVMAQDAHLFQGSIRRNLAMACPTADEAAMWSALETAQLAAFVRRAPAGLDTLIGEAGLRLSGGQGRRLALACVLLRRPRWLILDEPTEGLDAATERAVMAALMASLPPDATLLCITHRTAILPFLDRAVAMTDRGFHDVATHRRRPQ</sequence>
<dbReference type="PROSITE" id="PS50929">
    <property type="entry name" value="ABC_TM1F"/>
    <property type="match status" value="1"/>
</dbReference>
<dbReference type="GO" id="GO:0045454">
    <property type="term" value="P:cell redox homeostasis"/>
    <property type="evidence" value="ECO:0007669"/>
    <property type="project" value="InterPro"/>
</dbReference>
<accession>A0A370FZ14</accession>
<evidence type="ECO:0000256" key="4">
    <source>
        <dbReference type="ARBA" id="ARBA00022840"/>
    </source>
</evidence>
<evidence type="ECO:0000256" key="7">
    <source>
        <dbReference type="SAM" id="Phobius"/>
    </source>
</evidence>
<reference evidence="11 12" key="1">
    <citation type="submission" date="2018-07" db="EMBL/GenBank/DDBJ databases">
        <title>Genomic Encyclopedia of Type Strains, Phase IV (KMG-IV): sequencing the most valuable type-strain genomes for metagenomic binning, comparative biology and taxonomic classification.</title>
        <authorList>
            <person name="Goeker M."/>
        </authorList>
    </citation>
    <scope>NUCLEOTIDE SEQUENCE [LARGE SCALE GENOMIC DNA]</scope>
    <source>
        <strain evidence="11 12">DSM 5603</strain>
    </source>
</reference>
<dbReference type="InterPro" id="IPR003593">
    <property type="entry name" value="AAA+_ATPase"/>
</dbReference>
<comment type="subcellular location">
    <subcellularLocation>
        <location evidence="1">Cell membrane</location>
        <topology evidence="1">Multi-pass membrane protein</topology>
    </subcellularLocation>
</comment>
<dbReference type="EMBL" id="JABEQI010000007">
    <property type="protein sequence ID" value="MBB2187198.1"/>
    <property type="molecule type" value="Genomic_DNA"/>
</dbReference>
<evidence type="ECO:0000256" key="5">
    <source>
        <dbReference type="ARBA" id="ARBA00022989"/>
    </source>
</evidence>
<feature type="domain" description="ABC transporter" evidence="8">
    <location>
        <begin position="342"/>
        <end position="565"/>
    </location>
</feature>
<dbReference type="InterPro" id="IPR027417">
    <property type="entry name" value="P-loop_NTPase"/>
</dbReference>
<dbReference type="PANTHER" id="PTHR24221">
    <property type="entry name" value="ATP-BINDING CASSETTE SUB-FAMILY B"/>
    <property type="match status" value="1"/>
</dbReference>
<dbReference type="InterPro" id="IPR003439">
    <property type="entry name" value="ABC_transporter-like_ATP-bd"/>
</dbReference>
<keyword evidence="5 7" id="KW-1133">Transmembrane helix</keyword>
<keyword evidence="6 7" id="KW-0472">Membrane</keyword>
<evidence type="ECO:0000313" key="12">
    <source>
        <dbReference type="Proteomes" id="UP000254958"/>
    </source>
</evidence>
<evidence type="ECO:0000256" key="2">
    <source>
        <dbReference type="ARBA" id="ARBA00022692"/>
    </source>
</evidence>
<dbReference type="GO" id="GO:0140359">
    <property type="term" value="F:ABC-type transporter activity"/>
    <property type="evidence" value="ECO:0007669"/>
    <property type="project" value="InterPro"/>
</dbReference>
<evidence type="ECO:0000259" key="9">
    <source>
        <dbReference type="PROSITE" id="PS50929"/>
    </source>
</evidence>
<dbReference type="RefSeq" id="WP_114728101.1">
    <property type="nucleotide sequence ID" value="NZ_BJMI01000017.1"/>
</dbReference>
<comment type="caution">
    <text evidence="11">The sequence shown here is derived from an EMBL/GenBank/DDBJ whole genome shotgun (WGS) entry which is preliminary data.</text>
</comment>
<keyword evidence="2 7" id="KW-0812">Transmembrane</keyword>
<dbReference type="PROSITE" id="PS50893">
    <property type="entry name" value="ABC_TRANSPORTER_2"/>
    <property type="match status" value="1"/>
</dbReference>
<keyword evidence="3" id="KW-0547">Nucleotide-binding</keyword>
<dbReference type="GO" id="GO:0034040">
    <property type="term" value="F:ATPase-coupled lipid transmembrane transporter activity"/>
    <property type="evidence" value="ECO:0007669"/>
    <property type="project" value="TreeGrafter"/>
</dbReference>
<dbReference type="OrthoDB" id="5288404at2"/>
<evidence type="ECO:0000313" key="11">
    <source>
        <dbReference type="EMBL" id="RDI36738.1"/>
    </source>
</evidence>
<dbReference type="InterPro" id="IPR011527">
    <property type="entry name" value="ABC1_TM_dom"/>
</dbReference>
<dbReference type="Proteomes" id="UP000254958">
    <property type="component" value="Unassembled WGS sequence"/>
</dbReference>
<reference evidence="10 13" key="2">
    <citation type="submission" date="2020-04" db="EMBL/GenBank/DDBJ databases">
        <title>Description of novel Gluconacetobacter.</title>
        <authorList>
            <person name="Sombolestani A."/>
        </authorList>
    </citation>
    <scope>NUCLEOTIDE SEQUENCE [LARGE SCALE GENOMIC DNA]</scope>
    <source>
        <strain evidence="10 13">LMG 1382</strain>
    </source>
</reference>
<dbReference type="InterPro" id="IPR014223">
    <property type="entry name" value="ABC_CydC/D"/>
</dbReference>
<dbReference type="GO" id="GO:0005886">
    <property type="term" value="C:plasma membrane"/>
    <property type="evidence" value="ECO:0007669"/>
    <property type="project" value="UniProtKB-SubCell"/>
</dbReference>
<evidence type="ECO:0000259" key="8">
    <source>
        <dbReference type="PROSITE" id="PS50893"/>
    </source>
</evidence>
<evidence type="ECO:0000256" key="1">
    <source>
        <dbReference type="ARBA" id="ARBA00004651"/>
    </source>
</evidence>
<dbReference type="Gene3D" id="3.40.50.300">
    <property type="entry name" value="P-loop containing nucleotide triphosphate hydrolases"/>
    <property type="match status" value="1"/>
</dbReference>
<organism evidence="11 12">
    <name type="scientific">Gluconacetobacter liquefaciens</name>
    <name type="common">Acetobacter liquefaciens</name>
    <dbReference type="NCBI Taxonomy" id="89584"/>
    <lineage>
        <taxon>Bacteria</taxon>
        <taxon>Pseudomonadati</taxon>
        <taxon>Pseudomonadota</taxon>
        <taxon>Alphaproteobacteria</taxon>
        <taxon>Acetobacterales</taxon>
        <taxon>Acetobacteraceae</taxon>
        <taxon>Gluconacetobacter</taxon>
    </lineage>
</organism>
<proteinExistence type="predicted"/>
<dbReference type="SMART" id="SM00382">
    <property type="entry name" value="AAA"/>
    <property type="match status" value="1"/>
</dbReference>
<dbReference type="PANTHER" id="PTHR24221:SF654">
    <property type="entry name" value="ATP-BINDING CASSETTE SUB-FAMILY B MEMBER 6"/>
    <property type="match status" value="1"/>
</dbReference>
<protein>
    <submittedName>
        <fullName evidence="11">ATP-binding cassette subfamily C protein CydC</fullName>
    </submittedName>
    <submittedName>
        <fullName evidence="10">Thiol reductant ABC exporter subunit CydC</fullName>
    </submittedName>
</protein>
<dbReference type="InterPro" id="IPR036640">
    <property type="entry name" value="ABC1_TM_sf"/>
</dbReference>
<dbReference type="InterPro" id="IPR039421">
    <property type="entry name" value="Type_1_exporter"/>
</dbReference>
<evidence type="ECO:0000256" key="3">
    <source>
        <dbReference type="ARBA" id="ARBA00022741"/>
    </source>
</evidence>
<keyword evidence="12" id="KW-1185">Reference proteome</keyword>
<evidence type="ECO:0000313" key="13">
    <source>
        <dbReference type="Proteomes" id="UP000562982"/>
    </source>
</evidence>